<sequence>MESSSPNAVLRRKASAAKEVWQARAMSPSKALRLSLARTAEDLWDLALAASGIAQSEDPLETVIAALPDDGLITLLDGPEGAIGAAFFQFPVVSGLVEVQTIGKVSKLSPDPRRVTRTDAAMVAPLIDGTLERFDALMAETGGAPWAQGFRFGSMMESARLLSLALRATDFHVFRITLDLAAQREGEAMLIFPVVEDPLAGHAGQGTPAGHALEASVLQAPAELRAVLHRLTLPLSAVSALKPGDTVPIPRDALDQTVLEVGETSVKVRMRLGQMNGMRAVRLAMPGLAGAAAAGLPAPGAAPGDMSWPDPSSNAADPMTPPEDAPMSEPLAPLPSLDEDPDFAPPQVDPDDLLGDLPDLGGLPGLGGDDADDPMSGELPDLGDLGSMPMATLPDLD</sequence>
<accession>A0A1I1KL02</accession>
<dbReference type="SUPFAM" id="SSF101801">
    <property type="entry name" value="Surface presentation of antigens (SPOA)"/>
    <property type="match status" value="1"/>
</dbReference>
<dbReference type="Gene3D" id="2.30.330.10">
    <property type="entry name" value="SpoA-like"/>
    <property type="match status" value="1"/>
</dbReference>
<dbReference type="InterPro" id="IPR001543">
    <property type="entry name" value="FliN-like_C"/>
</dbReference>
<feature type="region of interest" description="Disordered" evidence="1">
    <location>
        <begin position="301"/>
        <end position="397"/>
    </location>
</feature>
<dbReference type="STRING" id="517719.SAMN05421762_1539"/>
<dbReference type="RefSeq" id="WP_093451979.1">
    <property type="nucleotide sequence ID" value="NZ_FNZG01000003.1"/>
</dbReference>
<proteinExistence type="predicted"/>
<protein>
    <submittedName>
        <fullName evidence="3">Flagellar motor switch protein FliM</fullName>
    </submittedName>
</protein>
<organism evidence="3 4">
    <name type="scientific">Pseudooceanicola nitratireducens</name>
    <dbReference type="NCBI Taxonomy" id="517719"/>
    <lineage>
        <taxon>Bacteria</taxon>
        <taxon>Pseudomonadati</taxon>
        <taxon>Pseudomonadota</taxon>
        <taxon>Alphaproteobacteria</taxon>
        <taxon>Rhodobacterales</taxon>
        <taxon>Paracoccaceae</taxon>
        <taxon>Pseudooceanicola</taxon>
    </lineage>
</organism>
<dbReference type="Proteomes" id="UP000231644">
    <property type="component" value="Unassembled WGS sequence"/>
</dbReference>
<evidence type="ECO:0000259" key="2">
    <source>
        <dbReference type="Pfam" id="PF01052"/>
    </source>
</evidence>
<dbReference type="AlphaFoldDB" id="A0A1I1KL02"/>
<evidence type="ECO:0000313" key="4">
    <source>
        <dbReference type="Proteomes" id="UP000231644"/>
    </source>
</evidence>
<keyword evidence="3" id="KW-0969">Cilium</keyword>
<dbReference type="InterPro" id="IPR036429">
    <property type="entry name" value="SpoA-like_sf"/>
</dbReference>
<gene>
    <name evidence="3" type="ORF">SAMN05421762_1539</name>
</gene>
<reference evidence="3 4" key="1">
    <citation type="submission" date="2016-10" db="EMBL/GenBank/DDBJ databases">
        <authorList>
            <person name="de Groot N.N."/>
        </authorList>
    </citation>
    <scope>NUCLEOTIDE SEQUENCE [LARGE SCALE GENOMIC DNA]</scope>
    <source>
        <strain evidence="3 4">DSM 29619</strain>
    </source>
</reference>
<feature type="domain" description="Flagellar motor switch protein FliN-like C-terminal" evidence="2">
    <location>
        <begin position="217"/>
        <end position="283"/>
    </location>
</feature>
<evidence type="ECO:0000313" key="3">
    <source>
        <dbReference type="EMBL" id="SFC61351.1"/>
    </source>
</evidence>
<dbReference type="OrthoDB" id="7824563at2"/>
<evidence type="ECO:0000256" key="1">
    <source>
        <dbReference type="SAM" id="MobiDB-lite"/>
    </source>
</evidence>
<name>A0A1I1KL02_9RHOB</name>
<dbReference type="Pfam" id="PF01052">
    <property type="entry name" value="FliMN_C"/>
    <property type="match status" value="1"/>
</dbReference>
<dbReference type="EMBL" id="FOLX01000001">
    <property type="protein sequence ID" value="SFC61351.1"/>
    <property type="molecule type" value="Genomic_DNA"/>
</dbReference>
<keyword evidence="3" id="KW-0282">Flagellum</keyword>
<keyword evidence="3" id="KW-0966">Cell projection</keyword>
<keyword evidence="4" id="KW-1185">Reference proteome</keyword>